<proteinExistence type="predicted"/>
<gene>
    <name evidence="2" type="ORF">PCOR1329_LOCUS81677</name>
</gene>
<feature type="compositionally biased region" description="Basic residues" evidence="1">
    <location>
        <begin position="314"/>
        <end position="335"/>
    </location>
</feature>
<feature type="compositionally biased region" description="Low complexity" evidence="1">
    <location>
        <begin position="173"/>
        <end position="188"/>
    </location>
</feature>
<keyword evidence="3" id="KW-1185">Reference proteome</keyword>
<sequence length="388" mass="43344">MRPVCFRLSDEQCRVPPSNARVRGSRGAVGGREAVPGQAAMANGHVVVDQRSAFVVGRREAMIVLARLVDQKVCKVLHRFDRVGSMVDAAFVGVPRENRPLWMPLDAVDWVLPGFHGRDERLALPVAVRGQHPEEQREALVSGVRRRQHAVMVEVARDVLRGHPPENVRRHPAQQARGGRGPRGLQRQRQPLRVVGGRLQHRRVARRHEDGERLYAHAGAPKRNVGSCAIGRNRQIEQKRCRVQILRGAARSRVPDVHLAAREEHGVDRVERLLQGLIRRVVQDGDHSPSCPLDVLRVQGEEARATHDHVVRTTVRRPLWHRHARTPQTGHRQHAHDRTGGHGPAGEQQRQQQRPPRRPPALRHGPASAPVSGSSRAEGGPTWKTEAA</sequence>
<dbReference type="EMBL" id="CAUYUJ010021671">
    <property type="protein sequence ID" value="CAK0906285.1"/>
    <property type="molecule type" value="Genomic_DNA"/>
</dbReference>
<protein>
    <submittedName>
        <fullName evidence="2">Uncharacterized protein</fullName>
    </submittedName>
</protein>
<accession>A0ABN9Y4H6</accession>
<feature type="region of interest" description="Disordered" evidence="1">
    <location>
        <begin position="162"/>
        <end position="188"/>
    </location>
</feature>
<dbReference type="Proteomes" id="UP001189429">
    <property type="component" value="Unassembled WGS sequence"/>
</dbReference>
<reference evidence="2" key="1">
    <citation type="submission" date="2023-10" db="EMBL/GenBank/DDBJ databases">
        <authorList>
            <person name="Chen Y."/>
            <person name="Shah S."/>
            <person name="Dougan E. K."/>
            <person name="Thang M."/>
            <person name="Chan C."/>
        </authorList>
    </citation>
    <scope>NUCLEOTIDE SEQUENCE [LARGE SCALE GENOMIC DNA]</scope>
</reference>
<evidence type="ECO:0000313" key="3">
    <source>
        <dbReference type="Proteomes" id="UP001189429"/>
    </source>
</evidence>
<feature type="region of interest" description="Disordered" evidence="1">
    <location>
        <begin position="313"/>
        <end position="388"/>
    </location>
</feature>
<evidence type="ECO:0000256" key="1">
    <source>
        <dbReference type="SAM" id="MobiDB-lite"/>
    </source>
</evidence>
<evidence type="ECO:0000313" key="2">
    <source>
        <dbReference type="EMBL" id="CAK0906285.1"/>
    </source>
</evidence>
<name>A0ABN9Y4H6_9DINO</name>
<organism evidence="2 3">
    <name type="scientific">Prorocentrum cordatum</name>
    <dbReference type="NCBI Taxonomy" id="2364126"/>
    <lineage>
        <taxon>Eukaryota</taxon>
        <taxon>Sar</taxon>
        <taxon>Alveolata</taxon>
        <taxon>Dinophyceae</taxon>
        <taxon>Prorocentrales</taxon>
        <taxon>Prorocentraceae</taxon>
        <taxon>Prorocentrum</taxon>
    </lineage>
</organism>
<comment type="caution">
    <text evidence="2">The sequence shown here is derived from an EMBL/GenBank/DDBJ whole genome shotgun (WGS) entry which is preliminary data.</text>
</comment>